<gene>
    <name evidence="8" type="primary">LOC100368741</name>
</gene>
<dbReference type="Proteomes" id="UP000694865">
    <property type="component" value="Unplaced"/>
</dbReference>
<dbReference type="GeneID" id="100368741"/>
<protein>
    <recommendedName>
        <fullName evidence="4">Deoxyribonuclease</fullName>
    </recommendedName>
</protein>
<feature type="signal peptide" evidence="5">
    <location>
        <begin position="1"/>
        <end position="19"/>
    </location>
</feature>
<dbReference type="PIRSF" id="PIRSF000988">
    <property type="entry name" value="DNase_I_euk"/>
    <property type="match status" value="1"/>
</dbReference>
<accession>A0ABM0GTM9</accession>
<evidence type="ECO:0000256" key="2">
    <source>
        <dbReference type="ARBA" id="ARBA00022722"/>
    </source>
</evidence>
<dbReference type="SMART" id="SM00476">
    <property type="entry name" value="DNaseIc"/>
    <property type="match status" value="1"/>
</dbReference>
<keyword evidence="4" id="KW-0255">Endonuclease</keyword>
<comment type="similarity">
    <text evidence="1 4">Belongs to the DNase I family.</text>
</comment>
<evidence type="ECO:0000256" key="1">
    <source>
        <dbReference type="ARBA" id="ARBA00007359"/>
    </source>
</evidence>
<evidence type="ECO:0000256" key="3">
    <source>
        <dbReference type="ARBA" id="ARBA00022801"/>
    </source>
</evidence>
<organism evidence="7 8">
    <name type="scientific">Saccoglossus kowalevskii</name>
    <name type="common">Acorn worm</name>
    <dbReference type="NCBI Taxonomy" id="10224"/>
    <lineage>
        <taxon>Eukaryota</taxon>
        <taxon>Metazoa</taxon>
        <taxon>Hemichordata</taxon>
        <taxon>Enteropneusta</taxon>
        <taxon>Harrimaniidae</taxon>
        <taxon>Saccoglossus</taxon>
    </lineage>
</organism>
<sequence>MKIHIAFAILVLGAACVQASVYISAWNIQVFGKSKMSDPEVVQVIVDVIERYDICAVQEVRDIDEIAVYDLLDELNAQNNGAFSLELGPRVGRTSSKEQYAFYYRHDVVSVVRSYTYDDSKHDYFEREPHMVDFSTSHSALTRFVFGAIHVKPDDAVAEIDYLTLVNDDAVDVYNNVNVLIGGDYNADCDYVREDDWQYISYRTQSRFSWLIGDDADTNLASSSCAYDRLVTHGAGFTDAFRPGSAKVFYYDIDLYGTPMDPTLALDVSDHYPVEMIID</sequence>
<keyword evidence="2 4" id="KW-0540">Nuclease</keyword>
<dbReference type="InterPro" id="IPR005135">
    <property type="entry name" value="Endo/exonuclease/phosphatase"/>
</dbReference>
<dbReference type="InterPro" id="IPR036691">
    <property type="entry name" value="Endo/exonu/phosph_ase_sf"/>
</dbReference>
<feature type="domain" description="Endonuclease/exonuclease/phosphatase" evidence="6">
    <location>
        <begin position="26"/>
        <end position="271"/>
    </location>
</feature>
<evidence type="ECO:0000256" key="5">
    <source>
        <dbReference type="SAM" id="SignalP"/>
    </source>
</evidence>
<dbReference type="PROSITE" id="PS51257">
    <property type="entry name" value="PROKAR_LIPOPROTEIN"/>
    <property type="match status" value="1"/>
</dbReference>
<dbReference type="PRINTS" id="PR00130">
    <property type="entry name" value="DNASEI"/>
</dbReference>
<dbReference type="SUPFAM" id="SSF56219">
    <property type="entry name" value="DNase I-like"/>
    <property type="match status" value="1"/>
</dbReference>
<evidence type="ECO:0000313" key="8">
    <source>
        <dbReference type="RefSeq" id="XP_002737115.1"/>
    </source>
</evidence>
<name>A0ABM0GTM9_SACKO</name>
<evidence type="ECO:0000259" key="6">
    <source>
        <dbReference type="Pfam" id="PF03372"/>
    </source>
</evidence>
<dbReference type="Gene3D" id="3.60.10.10">
    <property type="entry name" value="Endonuclease/exonuclease/phosphatase"/>
    <property type="match status" value="1"/>
</dbReference>
<dbReference type="PANTHER" id="PTHR11371:SF31">
    <property type="entry name" value="EXTRACELLULAR NUCLEASE"/>
    <property type="match status" value="1"/>
</dbReference>
<dbReference type="Pfam" id="PF03372">
    <property type="entry name" value="Exo_endo_phos"/>
    <property type="match status" value="1"/>
</dbReference>
<keyword evidence="7" id="KW-1185">Reference proteome</keyword>
<reference evidence="8" key="1">
    <citation type="submission" date="2025-08" db="UniProtKB">
        <authorList>
            <consortium name="RefSeq"/>
        </authorList>
    </citation>
    <scope>IDENTIFICATION</scope>
    <source>
        <tissue evidence="8">Testes</tissue>
    </source>
</reference>
<keyword evidence="3 4" id="KW-0378">Hydrolase</keyword>
<dbReference type="RefSeq" id="XP_002737115.1">
    <property type="nucleotide sequence ID" value="XM_002737069.2"/>
</dbReference>
<feature type="chain" id="PRO_5046963225" description="Deoxyribonuclease" evidence="5">
    <location>
        <begin position="20"/>
        <end position="279"/>
    </location>
</feature>
<evidence type="ECO:0000313" key="7">
    <source>
        <dbReference type="Proteomes" id="UP000694865"/>
    </source>
</evidence>
<evidence type="ECO:0000256" key="4">
    <source>
        <dbReference type="PIRNR" id="PIRNR000988"/>
    </source>
</evidence>
<dbReference type="InterPro" id="IPR016202">
    <property type="entry name" value="DNase_I"/>
</dbReference>
<proteinExistence type="inferred from homology"/>
<keyword evidence="5" id="KW-0732">Signal</keyword>
<dbReference type="CDD" id="cd10282">
    <property type="entry name" value="DNase1"/>
    <property type="match status" value="1"/>
</dbReference>
<dbReference type="PANTHER" id="PTHR11371">
    <property type="entry name" value="DEOXYRIBONUCLEASE"/>
    <property type="match status" value="1"/>
</dbReference>